<feature type="binding site" evidence="8">
    <location>
        <begin position="68"/>
        <end position="70"/>
    </location>
    <ligand>
        <name>GTP</name>
        <dbReference type="ChEBI" id="CHEBI:37565"/>
    </ligand>
</feature>
<dbReference type="AlphaFoldDB" id="A0A562J0V1"/>
<gene>
    <name evidence="8" type="primary">mobA</name>
    <name evidence="10" type="ORF">LX59_00827</name>
</gene>
<feature type="binding site" evidence="8">
    <location>
        <position position="128"/>
    </location>
    <ligand>
        <name>GTP</name>
        <dbReference type="ChEBI" id="CHEBI:37565"/>
    </ligand>
</feature>
<evidence type="ECO:0000259" key="9">
    <source>
        <dbReference type="Pfam" id="PF12804"/>
    </source>
</evidence>
<dbReference type="SUPFAM" id="SSF53448">
    <property type="entry name" value="Nucleotide-diphospho-sugar transferases"/>
    <property type="match status" value="1"/>
</dbReference>
<dbReference type="PANTHER" id="PTHR19136:SF81">
    <property type="entry name" value="MOLYBDENUM COFACTOR GUANYLYLTRANSFERASE"/>
    <property type="match status" value="1"/>
</dbReference>
<organism evidence="10 11">
    <name type="scientific">Azomonas agilis</name>
    <dbReference type="NCBI Taxonomy" id="116849"/>
    <lineage>
        <taxon>Bacteria</taxon>
        <taxon>Pseudomonadati</taxon>
        <taxon>Pseudomonadota</taxon>
        <taxon>Gammaproteobacteria</taxon>
        <taxon>Pseudomonadales</taxon>
        <taxon>Pseudomonadaceae</taxon>
        <taxon>Azomonas</taxon>
    </lineage>
</organism>
<dbReference type="PANTHER" id="PTHR19136">
    <property type="entry name" value="MOLYBDENUM COFACTOR GUANYLYLTRANSFERASE"/>
    <property type="match status" value="1"/>
</dbReference>
<evidence type="ECO:0000256" key="3">
    <source>
        <dbReference type="ARBA" id="ARBA00022723"/>
    </source>
</evidence>
<dbReference type="Pfam" id="PF12804">
    <property type="entry name" value="NTP_transf_3"/>
    <property type="match status" value="1"/>
</dbReference>
<dbReference type="InterPro" id="IPR013482">
    <property type="entry name" value="Molybde_CF_guanTrfase"/>
</dbReference>
<comment type="similarity">
    <text evidence="8">Belongs to the MobA family.</text>
</comment>
<keyword evidence="10" id="KW-0548">Nucleotidyltransferase</keyword>
<comment type="function">
    <text evidence="8">Transfers a GMP moiety from GTP to Mo-molybdopterin (Mo-MPT) cofactor (Moco or molybdenum cofactor) to form Mo-molybdopterin guanine dinucleotide (Mo-MGD) cofactor.</text>
</comment>
<evidence type="ECO:0000256" key="6">
    <source>
        <dbReference type="ARBA" id="ARBA00023134"/>
    </source>
</evidence>
<comment type="subunit">
    <text evidence="8">Monomer.</text>
</comment>
<feature type="binding site" evidence="8">
    <location>
        <position position="158"/>
    </location>
    <ligand>
        <name>Mg(2+)</name>
        <dbReference type="ChEBI" id="CHEBI:18420"/>
    </ligand>
</feature>
<evidence type="ECO:0000256" key="2">
    <source>
        <dbReference type="ARBA" id="ARBA00022679"/>
    </source>
</evidence>
<reference evidence="10 11" key="1">
    <citation type="submission" date="2019-07" db="EMBL/GenBank/DDBJ databases">
        <title>Genomic Encyclopedia of Type Strains, Phase I: the one thousand microbial genomes (KMG-I) project.</title>
        <authorList>
            <person name="Kyrpides N."/>
        </authorList>
    </citation>
    <scope>NUCLEOTIDE SEQUENCE [LARGE SCALE GENOMIC DNA]</scope>
    <source>
        <strain evidence="10 11">DSM 375</strain>
    </source>
</reference>
<dbReference type="HAMAP" id="MF_00316">
    <property type="entry name" value="MobA"/>
    <property type="match status" value="1"/>
</dbReference>
<dbReference type="NCBIfam" id="TIGR02665">
    <property type="entry name" value="molyb_mobA"/>
    <property type="match status" value="1"/>
</dbReference>
<dbReference type="Proteomes" id="UP000319627">
    <property type="component" value="Unassembled WGS sequence"/>
</dbReference>
<evidence type="ECO:0000256" key="1">
    <source>
        <dbReference type="ARBA" id="ARBA00022490"/>
    </source>
</evidence>
<dbReference type="Gene3D" id="3.90.550.10">
    <property type="entry name" value="Spore Coat Polysaccharide Biosynthesis Protein SpsA, Chain A"/>
    <property type="match status" value="1"/>
</dbReference>
<comment type="cofactor">
    <cofactor evidence="8">
        <name>Mg(2+)</name>
        <dbReference type="ChEBI" id="CHEBI:18420"/>
    </cofactor>
</comment>
<evidence type="ECO:0000256" key="8">
    <source>
        <dbReference type="HAMAP-Rule" id="MF_00316"/>
    </source>
</evidence>
<keyword evidence="4 8" id="KW-0547">Nucleotide-binding</keyword>
<feature type="binding site" evidence="8">
    <location>
        <position position="81"/>
    </location>
    <ligand>
        <name>GTP</name>
        <dbReference type="ChEBI" id="CHEBI:37565"/>
    </ligand>
</feature>
<dbReference type="CDD" id="cd02503">
    <property type="entry name" value="MobA"/>
    <property type="match status" value="1"/>
</dbReference>
<dbReference type="GO" id="GO:0005737">
    <property type="term" value="C:cytoplasm"/>
    <property type="evidence" value="ECO:0007669"/>
    <property type="project" value="UniProtKB-SubCell"/>
</dbReference>
<evidence type="ECO:0000313" key="10">
    <source>
        <dbReference type="EMBL" id="TWH76782.1"/>
    </source>
</evidence>
<feature type="domain" description="MobA-like NTP transferase" evidence="9">
    <location>
        <begin position="66"/>
        <end position="224"/>
    </location>
</feature>
<proteinExistence type="inferred from homology"/>
<evidence type="ECO:0000256" key="4">
    <source>
        <dbReference type="ARBA" id="ARBA00022741"/>
    </source>
</evidence>
<accession>A0A562J0V1</accession>
<keyword evidence="2 8" id="KW-0808">Transferase</keyword>
<evidence type="ECO:0000256" key="7">
    <source>
        <dbReference type="ARBA" id="ARBA00023150"/>
    </source>
</evidence>
<comment type="subcellular location">
    <subcellularLocation>
        <location evidence="8">Cytoplasm</location>
    </subcellularLocation>
</comment>
<dbReference type="GO" id="GO:0046872">
    <property type="term" value="F:metal ion binding"/>
    <property type="evidence" value="ECO:0007669"/>
    <property type="project" value="UniProtKB-KW"/>
</dbReference>
<dbReference type="InterPro" id="IPR029044">
    <property type="entry name" value="Nucleotide-diphossugar_trans"/>
</dbReference>
<protein>
    <recommendedName>
        <fullName evidence="8">Molybdenum cofactor guanylyltransferase</fullName>
        <shortName evidence="8">MoCo guanylyltransferase</shortName>
        <ecNumber evidence="8">2.7.7.77</ecNumber>
    </recommendedName>
    <alternativeName>
        <fullName evidence="8">GTP:molybdopterin guanylyltransferase</fullName>
    </alternativeName>
    <alternativeName>
        <fullName evidence="8">Mo-MPT guanylyltransferase</fullName>
    </alternativeName>
    <alternativeName>
        <fullName evidence="8">Molybdopterin guanylyltransferase</fullName>
    </alternativeName>
    <alternativeName>
        <fullName evidence="8">Molybdopterin-guanine dinucleotide synthase</fullName>
        <shortName evidence="8">MGD synthase</shortName>
    </alternativeName>
</protein>
<feature type="binding site" evidence="8">
    <location>
        <position position="158"/>
    </location>
    <ligand>
        <name>GTP</name>
        <dbReference type="ChEBI" id="CHEBI:37565"/>
    </ligand>
</feature>
<keyword evidence="5 8" id="KW-0460">Magnesium</keyword>
<keyword evidence="6 8" id="KW-0342">GTP-binding</keyword>
<evidence type="ECO:0000313" key="11">
    <source>
        <dbReference type="Proteomes" id="UP000319627"/>
    </source>
</evidence>
<dbReference type="EMBL" id="VLKG01000002">
    <property type="protein sequence ID" value="TWH76782.1"/>
    <property type="molecule type" value="Genomic_DNA"/>
</dbReference>
<dbReference type="InterPro" id="IPR025877">
    <property type="entry name" value="MobA-like_NTP_Trfase"/>
</dbReference>
<dbReference type="EC" id="2.7.7.77" evidence="8"/>
<keyword evidence="11" id="KW-1185">Reference proteome</keyword>
<comment type="caution">
    <text evidence="8">Lacks conserved residue(s) required for the propagation of feature annotation.</text>
</comment>
<name>A0A562J0V1_9GAMM</name>
<comment type="catalytic activity">
    <reaction evidence="8">
        <text>Mo-molybdopterin + GTP + H(+) = Mo-molybdopterin guanine dinucleotide + diphosphate</text>
        <dbReference type="Rhea" id="RHEA:34243"/>
        <dbReference type="ChEBI" id="CHEBI:15378"/>
        <dbReference type="ChEBI" id="CHEBI:33019"/>
        <dbReference type="ChEBI" id="CHEBI:37565"/>
        <dbReference type="ChEBI" id="CHEBI:71302"/>
        <dbReference type="ChEBI" id="CHEBI:71310"/>
        <dbReference type="EC" id="2.7.7.77"/>
    </reaction>
</comment>
<comment type="domain">
    <text evidence="8">The N-terminal domain determines nucleotide recognition and specific binding, while the C-terminal domain determines the specific binding to the target protein.</text>
</comment>
<dbReference type="GO" id="GO:1902758">
    <property type="term" value="P:bis(molybdopterin guanine dinucleotide)molybdenum biosynthetic process"/>
    <property type="evidence" value="ECO:0007669"/>
    <property type="project" value="TreeGrafter"/>
</dbReference>
<evidence type="ECO:0000256" key="5">
    <source>
        <dbReference type="ARBA" id="ARBA00022842"/>
    </source>
</evidence>
<dbReference type="GO" id="GO:0005525">
    <property type="term" value="F:GTP binding"/>
    <property type="evidence" value="ECO:0007669"/>
    <property type="project" value="UniProtKB-UniRule"/>
</dbReference>
<keyword evidence="1 8" id="KW-0963">Cytoplasm</keyword>
<sequence>MSLDRIVGIKKAKSVRNIRPIANVDVLVDAVYERRGLSGVKLSAYPLLFEWKPRSMRETSYPITVAVLAGGQGSRMGGLDKGMMSFQGLPLVQQVLERLKAQTNAPIFISANRSLAQYRALGYPVVEDIASGFQGPLMGLLSVLRVSSTPWTLCVPCDTPFLPADLLVRFEQALVEQHPENPWDILIAADPRQTHPVIALIRTALADDLAAFLASGERRMMAWYRRHSWQILEFAQTQAFQNLNTLEDLAAAIEGKNNGL</sequence>
<comment type="caution">
    <text evidence="10">The sequence shown here is derived from an EMBL/GenBank/DDBJ whole genome shotgun (WGS) entry which is preliminary data.</text>
</comment>
<keyword evidence="7 8" id="KW-0501">Molybdenum cofactor biosynthesis</keyword>
<dbReference type="GO" id="GO:0061603">
    <property type="term" value="F:molybdenum cofactor guanylyltransferase activity"/>
    <property type="evidence" value="ECO:0007669"/>
    <property type="project" value="UniProtKB-EC"/>
</dbReference>
<keyword evidence="3 8" id="KW-0479">Metal-binding</keyword>